<protein>
    <submittedName>
        <fullName evidence="1">Uncharacterized protein</fullName>
    </submittedName>
</protein>
<evidence type="ECO:0000313" key="1">
    <source>
        <dbReference type="EMBL" id="CAD8205759.1"/>
    </source>
</evidence>
<sequence>MNFYQFDDRAGEVNEFLLDQNQTVLLIHGQAGSGKSTTAKKIEEFIWKLHDSNQKIGNFVLIPESLQKDDYGFDDLQLKECKQMLQMKEFRIIFKMDSYDEMKLEYIQKYLQINNQLRQHWQDPLVIFTTRSVIFTSNNYSDWFAPEDKKKFKEIQLLKFGQCEEYEYLRKFTIQSIKMLIFDIYKLQLYAQNQKALDLKGFEQSWEKLQSSFFKFDKAGLKRETFLDEKQIDSILLFLKDDELIAFKSNEKAWAQIYNQRVFNIMNI</sequence>
<keyword evidence="2" id="KW-1185">Reference proteome</keyword>
<name>A0A8S1XW25_9CILI</name>
<dbReference type="OrthoDB" id="311585at2759"/>
<comment type="caution">
    <text evidence="1">The sequence shown here is derived from an EMBL/GenBank/DDBJ whole genome shotgun (WGS) entry which is preliminary data.</text>
</comment>
<reference evidence="1" key="1">
    <citation type="submission" date="2021-01" db="EMBL/GenBank/DDBJ databases">
        <authorList>
            <consortium name="Genoscope - CEA"/>
            <person name="William W."/>
        </authorList>
    </citation>
    <scope>NUCLEOTIDE SEQUENCE</scope>
</reference>
<dbReference type="EMBL" id="CAJJDO010000141">
    <property type="protein sequence ID" value="CAD8205759.1"/>
    <property type="molecule type" value="Genomic_DNA"/>
</dbReference>
<accession>A0A8S1XW25</accession>
<organism evidence="1 2">
    <name type="scientific">Paramecium pentaurelia</name>
    <dbReference type="NCBI Taxonomy" id="43138"/>
    <lineage>
        <taxon>Eukaryota</taxon>
        <taxon>Sar</taxon>
        <taxon>Alveolata</taxon>
        <taxon>Ciliophora</taxon>
        <taxon>Intramacronucleata</taxon>
        <taxon>Oligohymenophorea</taxon>
        <taxon>Peniculida</taxon>
        <taxon>Parameciidae</taxon>
        <taxon>Paramecium</taxon>
    </lineage>
</organism>
<proteinExistence type="predicted"/>
<dbReference type="AlphaFoldDB" id="A0A8S1XW25"/>
<gene>
    <name evidence="1" type="ORF">PPENT_87.1.T1410141</name>
</gene>
<dbReference type="Proteomes" id="UP000689195">
    <property type="component" value="Unassembled WGS sequence"/>
</dbReference>
<evidence type="ECO:0000313" key="2">
    <source>
        <dbReference type="Proteomes" id="UP000689195"/>
    </source>
</evidence>